<dbReference type="GO" id="GO:0006629">
    <property type="term" value="P:lipid metabolic process"/>
    <property type="evidence" value="ECO:0007669"/>
    <property type="project" value="InterPro"/>
</dbReference>
<dbReference type="RefSeq" id="WP_007470542.1">
    <property type="nucleotide sequence ID" value="NZ_KI391953.1"/>
</dbReference>
<accession>E5XS35</accession>
<dbReference type="EMBL" id="ACZI02000002">
    <property type="protein sequence ID" value="EFV12820.1"/>
    <property type="molecule type" value="Genomic_DNA"/>
</dbReference>
<organism evidence="3 4">
    <name type="scientific">Segniliparus rugosus (strain ATCC BAA-974 / DSM 45345 / CCUG 50838 / CIP 108380 / JCM 13579 / CDC 945)</name>
    <dbReference type="NCBI Taxonomy" id="679197"/>
    <lineage>
        <taxon>Bacteria</taxon>
        <taxon>Bacillati</taxon>
        <taxon>Actinomycetota</taxon>
        <taxon>Actinomycetes</taxon>
        <taxon>Mycobacteriales</taxon>
        <taxon>Segniliparaceae</taxon>
        <taxon>Segniliparus</taxon>
    </lineage>
</organism>
<dbReference type="GO" id="GO:0008081">
    <property type="term" value="F:phosphoric diester hydrolase activity"/>
    <property type="evidence" value="ECO:0007669"/>
    <property type="project" value="InterPro"/>
</dbReference>
<feature type="chain" id="PRO_5039623553" description="GP-PDE domain-containing protein" evidence="1">
    <location>
        <begin position="21"/>
        <end position="332"/>
    </location>
</feature>
<dbReference type="PANTHER" id="PTHR46211:SF14">
    <property type="entry name" value="GLYCEROPHOSPHODIESTER PHOSPHODIESTERASE"/>
    <property type="match status" value="1"/>
</dbReference>
<dbReference type="InterPro" id="IPR017946">
    <property type="entry name" value="PLC-like_Pdiesterase_TIM-brl"/>
</dbReference>
<reference evidence="3 4" key="1">
    <citation type="journal article" date="2011" name="Stand. Genomic Sci.">
        <title>High quality draft genome sequence of Segniliparus rugosus CDC 945(T)= (ATCC BAA-974(T)).</title>
        <authorList>
            <person name="Earl A.M."/>
            <person name="Desjardins C.A."/>
            <person name="Fitzgerald M.G."/>
            <person name="Arachchi H.M."/>
            <person name="Zeng Q."/>
            <person name="Mehta T."/>
            <person name="Griggs A."/>
            <person name="Birren B.W."/>
            <person name="Toney N.C."/>
            <person name="Carr J."/>
            <person name="Posey J."/>
            <person name="Butler W.R."/>
        </authorList>
    </citation>
    <scope>NUCLEOTIDE SEQUENCE [LARGE SCALE GENOMIC DNA]</scope>
    <source>
        <strain evidence="4">ATCC BAA-974 / DSM 45345 / CCUG 50838 / CIP 108380 / JCM 13579 / CDC 945</strain>
    </source>
</reference>
<gene>
    <name evidence="3" type="ORF">HMPREF9336_02307</name>
</gene>
<sequence length="332" mass="35131">MDAMGPIRAALMASAVSLSAASASDATPAEDFDLQAHRGGLGLTVESTIASFAKGMSVGVTTLEMDVQITKDRVAVITHDRKVDPSKCSGQYVGRFVKDLTLAQIETLDCGSKTLPQYPRQQAVPGAKMPTLRSVLALVRERGGGVTRMNIETKFEAGAPAETAPREEFVRIVADEVRRAGLAEQVTIESFDWGALKLMREVAPELPLVALSSPAFSADPTSDNPWLGGIALDDFGGDVAAAARSIGASAISPQYGDPQDGKLGDPGFELLVTPEYVAHAHDLGLKVIPWTVDDKATMAALVQSGVDGIITDYPDVLREVLAEHGMPLPQPR</sequence>
<keyword evidence="1" id="KW-0732">Signal</keyword>
<dbReference type="STRING" id="679197.HMPREF9336_02307"/>
<evidence type="ECO:0000313" key="4">
    <source>
        <dbReference type="Proteomes" id="UP000004816"/>
    </source>
</evidence>
<dbReference type="PROSITE" id="PS51704">
    <property type="entry name" value="GP_PDE"/>
    <property type="match status" value="1"/>
</dbReference>
<comment type="caution">
    <text evidence="3">The sequence shown here is derived from an EMBL/GenBank/DDBJ whole genome shotgun (WGS) entry which is preliminary data.</text>
</comment>
<keyword evidence="4" id="KW-1185">Reference proteome</keyword>
<dbReference type="HOGENOM" id="CLU_030006_7_0_11"/>
<feature type="signal peptide" evidence="1">
    <location>
        <begin position="1"/>
        <end position="20"/>
    </location>
</feature>
<proteinExistence type="predicted"/>
<dbReference type="eggNOG" id="COG0584">
    <property type="taxonomic scope" value="Bacteria"/>
</dbReference>
<dbReference type="PANTHER" id="PTHR46211">
    <property type="entry name" value="GLYCEROPHOSPHORYL DIESTER PHOSPHODIESTERASE"/>
    <property type="match status" value="1"/>
</dbReference>
<dbReference type="Pfam" id="PF03009">
    <property type="entry name" value="GDPD"/>
    <property type="match status" value="1"/>
</dbReference>
<dbReference type="AlphaFoldDB" id="E5XS35"/>
<dbReference type="SUPFAM" id="SSF51695">
    <property type="entry name" value="PLC-like phosphodiesterases"/>
    <property type="match status" value="1"/>
</dbReference>
<evidence type="ECO:0000313" key="3">
    <source>
        <dbReference type="EMBL" id="EFV12820.1"/>
    </source>
</evidence>
<name>E5XS35_SEGRC</name>
<feature type="domain" description="GP-PDE" evidence="2">
    <location>
        <begin position="32"/>
        <end position="321"/>
    </location>
</feature>
<dbReference type="Gene3D" id="3.20.20.190">
    <property type="entry name" value="Phosphatidylinositol (PI) phosphodiesterase"/>
    <property type="match status" value="1"/>
</dbReference>
<evidence type="ECO:0000256" key="1">
    <source>
        <dbReference type="SAM" id="SignalP"/>
    </source>
</evidence>
<evidence type="ECO:0000259" key="2">
    <source>
        <dbReference type="PROSITE" id="PS51704"/>
    </source>
</evidence>
<dbReference type="InterPro" id="IPR030395">
    <property type="entry name" value="GP_PDE_dom"/>
</dbReference>
<protein>
    <recommendedName>
        <fullName evidence="2">GP-PDE domain-containing protein</fullName>
    </recommendedName>
</protein>
<dbReference type="Proteomes" id="UP000004816">
    <property type="component" value="Unassembled WGS sequence"/>
</dbReference>